<accession>A0AAJ5WA65</accession>
<dbReference type="Proteomes" id="UP001214530">
    <property type="component" value="Chromosome"/>
</dbReference>
<dbReference type="EMBL" id="CP119313">
    <property type="protein sequence ID" value="WEK19122.1"/>
    <property type="molecule type" value="Genomic_DNA"/>
</dbReference>
<protein>
    <submittedName>
        <fullName evidence="1">Uncharacterized protein</fullName>
    </submittedName>
</protein>
<evidence type="ECO:0000313" key="1">
    <source>
        <dbReference type="EMBL" id="WEK19122.1"/>
    </source>
</evidence>
<reference evidence="1" key="1">
    <citation type="submission" date="2023-03" db="EMBL/GenBank/DDBJ databases">
        <title>Andean soil-derived lignocellulolytic bacterial consortium as a source of novel taxa and putative plastic-active enzymes.</title>
        <authorList>
            <person name="Diaz-Garcia L."/>
            <person name="Chuvochina M."/>
            <person name="Feuerriegel G."/>
            <person name="Bunk B."/>
            <person name="Sproer C."/>
            <person name="Streit W.R."/>
            <person name="Rodriguez L.M."/>
            <person name="Overmann J."/>
            <person name="Jimenez D.J."/>
        </authorList>
    </citation>
    <scope>NUCLEOTIDE SEQUENCE</scope>
    <source>
        <strain evidence="1">MAG 3858</strain>
    </source>
</reference>
<organism evidence="1 2">
    <name type="scientific">Candidatus Pedobacter colombiensis</name>
    <dbReference type="NCBI Taxonomy" id="3121371"/>
    <lineage>
        <taxon>Bacteria</taxon>
        <taxon>Pseudomonadati</taxon>
        <taxon>Bacteroidota</taxon>
        <taxon>Sphingobacteriia</taxon>
        <taxon>Sphingobacteriales</taxon>
        <taxon>Sphingobacteriaceae</taxon>
        <taxon>Pedobacter</taxon>
    </lineage>
</organism>
<proteinExistence type="predicted"/>
<name>A0AAJ5WA65_9SPHI</name>
<dbReference type="AlphaFoldDB" id="A0AAJ5WA65"/>
<evidence type="ECO:0000313" key="2">
    <source>
        <dbReference type="Proteomes" id="UP001214530"/>
    </source>
</evidence>
<gene>
    <name evidence="1" type="ORF">P0Y49_20300</name>
</gene>
<sequence length="77" mass="8067">MKKITGGTALDVCAVLCPTGQVLRINTGGAGPCGTNLEQWSVYKNGTTTYYEALVVTDGVQTLKCPPQIVGVVHPMT</sequence>